<dbReference type="EMBL" id="VAHF01000009">
    <property type="protein sequence ID" value="TXG54277.1"/>
    <property type="molecule type" value="Genomic_DNA"/>
</dbReference>
<organism evidence="1 2">
    <name type="scientific">Acer yangbiense</name>
    <dbReference type="NCBI Taxonomy" id="1000413"/>
    <lineage>
        <taxon>Eukaryota</taxon>
        <taxon>Viridiplantae</taxon>
        <taxon>Streptophyta</taxon>
        <taxon>Embryophyta</taxon>
        <taxon>Tracheophyta</taxon>
        <taxon>Spermatophyta</taxon>
        <taxon>Magnoliopsida</taxon>
        <taxon>eudicotyledons</taxon>
        <taxon>Gunneridae</taxon>
        <taxon>Pentapetalae</taxon>
        <taxon>rosids</taxon>
        <taxon>malvids</taxon>
        <taxon>Sapindales</taxon>
        <taxon>Sapindaceae</taxon>
        <taxon>Hippocastanoideae</taxon>
        <taxon>Acereae</taxon>
        <taxon>Acer</taxon>
    </lineage>
</organism>
<keyword evidence="2" id="KW-1185">Reference proteome</keyword>
<sequence>MELQSMRVSRIPNTNNIETNTFALGEPSHQPVSTNISCAIESKVSTGGKALVPIDLSIPIPVRTYARVTSNVDFEVKVGDKIA</sequence>
<name>A0A5C7HBH9_9ROSI</name>
<dbReference type="OrthoDB" id="1789579at2759"/>
<reference evidence="2" key="1">
    <citation type="journal article" date="2019" name="Gigascience">
        <title>De novo genome assembly of the endangered Acer yangbiense, a plant species with extremely small populations endemic to Yunnan Province, China.</title>
        <authorList>
            <person name="Yang J."/>
            <person name="Wariss H.M."/>
            <person name="Tao L."/>
            <person name="Zhang R."/>
            <person name="Yun Q."/>
            <person name="Hollingsworth P."/>
            <person name="Dao Z."/>
            <person name="Luo G."/>
            <person name="Guo H."/>
            <person name="Ma Y."/>
            <person name="Sun W."/>
        </authorList>
    </citation>
    <scope>NUCLEOTIDE SEQUENCE [LARGE SCALE GENOMIC DNA]</scope>
    <source>
        <strain evidence="2">cv. Malutang</strain>
    </source>
</reference>
<evidence type="ECO:0000313" key="1">
    <source>
        <dbReference type="EMBL" id="TXG54277.1"/>
    </source>
</evidence>
<dbReference type="Proteomes" id="UP000323000">
    <property type="component" value="Chromosome 9"/>
</dbReference>
<proteinExistence type="predicted"/>
<dbReference type="AlphaFoldDB" id="A0A5C7HBH9"/>
<comment type="caution">
    <text evidence="1">The sequence shown here is derived from an EMBL/GenBank/DDBJ whole genome shotgun (WGS) entry which is preliminary data.</text>
</comment>
<gene>
    <name evidence="1" type="ORF">EZV62_019533</name>
</gene>
<evidence type="ECO:0000313" key="2">
    <source>
        <dbReference type="Proteomes" id="UP000323000"/>
    </source>
</evidence>
<protein>
    <submittedName>
        <fullName evidence="1">Uncharacterized protein</fullName>
    </submittedName>
</protein>
<accession>A0A5C7HBH9</accession>